<dbReference type="AlphaFoldDB" id="A0A7X4HB55"/>
<dbReference type="EMBL" id="WWCU01000011">
    <property type="protein sequence ID" value="MYN08013.1"/>
    <property type="molecule type" value="Genomic_DNA"/>
</dbReference>
<feature type="transmembrane region" description="Helical" evidence="6">
    <location>
        <begin position="154"/>
        <end position="179"/>
    </location>
</feature>
<keyword evidence="9" id="KW-1185">Reference proteome</keyword>
<organism evidence="8 9">
    <name type="scientific">Pseudoduganella aquatica</name>
    <dbReference type="NCBI Taxonomy" id="2660641"/>
    <lineage>
        <taxon>Bacteria</taxon>
        <taxon>Pseudomonadati</taxon>
        <taxon>Pseudomonadota</taxon>
        <taxon>Betaproteobacteria</taxon>
        <taxon>Burkholderiales</taxon>
        <taxon>Oxalobacteraceae</taxon>
        <taxon>Telluria group</taxon>
        <taxon>Pseudoduganella</taxon>
    </lineage>
</organism>
<feature type="region of interest" description="Disordered" evidence="5">
    <location>
        <begin position="362"/>
        <end position="416"/>
    </location>
</feature>
<evidence type="ECO:0000256" key="6">
    <source>
        <dbReference type="SAM" id="Phobius"/>
    </source>
</evidence>
<feature type="compositionally biased region" description="Pro residues" evidence="5">
    <location>
        <begin position="380"/>
        <end position="395"/>
    </location>
</feature>
<dbReference type="InterPro" id="IPR002368">
    <property type="entry name" value="OmpA"/>
</dbReference>
<keyword evidence="3" id="KW-0998">Cell outer membrane</keyword>
<keyword evidence="2 4" id="KW-0472">Membrane</keyword>
<keyword evidence="6" id="KW-0812">Transmembrane</keyword>
<feature type="compositionally biased region" description="Low complexity" evidence="5">
    <location>
        <begin position="369"/>
        <end position="379"/>
    </location>
</feature>
<dbReference type="InterPro" id="IPR050330">
    <property type="entry name" value="Bact_OuterMem_StrucFunc"/>
</dbReference>
<dbReference type="InterPro" id="IPR006664">
    <property type="entry name" value="OMP_bac"/>
</dbReference>
<dbReference type="Pfam" id="PF00691">
    <property type="entry name" value="OmpA"/>
    <property type="match status" value="1"/>
</dbReference>
<proteinExistence type="predicted"/>
<dbReference type="InterPro" id="IPR003795">
    <property type="entry name" value="DUF192"/>
</dbReference>
<dbReference type="Pfam" id="PF07811">
    <property type="entry name" value="TadE"/>
    <property type="match status" value="1"/>
</dbReference>
<dbReference type="CDD" id="cd07185">
    <property type="entry name" value="OmpA_C-like"/>
    <property type="match status" value="1"/>
</dbReference>
<protein>
    <submittedName>
        <fullName evidence="8">OmpA family protein</fullName>
    </submittedName>
</protein>
<reference evidence="8 9" key="1">
    <citation type="submission" date="2019-12" db="EMBL/GenBank/DDBJ databases">
        <title>Novel species isolated from a subtropical stream in China.</title>
        <authorList>
            <person name="Lu H."/>
        </authorList>
    </citation>
    <scope>NUCLEOTIDE SEQUENCE [LARGE SCALE GENOMIC DNA]</scope>
    <source>
        <strain evidence="8 9">FT127W</strain>
    </source>
</reference>
<dbReference type="PRINTS" id="PR01022">
    <property type="entry name" value="OUTRMMBRANEA"/>
</dbReference>
<evidence type="ECO:0000313" key="8">
    <source>
        <dbReference type="EMBL" id="MYN08013.1"/>
    </source>
</evidence>
<dbReference type="GO" id="GO:0015288">
    <property type="term" value="F:porin activity"/>
    <property type="evidence" value="ECO:0007669"/>
    <property type="project" value="InterPro"/>
</dbReference>
<dbReference type="Proteomes" id="UP000450676">
    <property type="component" value="Unassembled WGS sequence"/>
</dbReference>
<comment type="subcellular location">
    <subcellularLocation>
        <location evidence="1">Cell outer membrane</location>
    </subcellularLocation>
</comment>
<evidence type="ECO:0000256" key="2">
    <source>
        <dbReference type="ARBA" id="ARBA00023136"/>
    </source>
</evidence>
<dbReference type="InterPro" id="IPR036737">
    <property type="entry name" value="OmpA-like_sf"/>
</dbReference>
<dbReference type="GO" id="GO:0009279">
    <property type="term" value="C:cell outer membrane"/>
    <property type="evidence" value="ECO:0007669"/>
    <property type="project" value="UniProtKB-SubCell"/>
</dbReference>
<evidence type="ECO:0000256" key="3">
    <source>
        <dbReference type="ARBA" id="ARBA00023237"/>
    </source>
</evidence>
<dbReference type="InterPro" id="IPR006665">
    <property type="entry name" value="OmpA-like"/>
</dbReference>
<dbReference type="PRINTS" id="PR01021">
    <property type="entry name" value="OMPADOMAIN"/>
</dbReference>
<dbReference type="SUPFAM" id="SSF103088">
    <property type="entry name" value="OmpA-like"/>
    <property type="match status" value="1"/>
</dbReference>
<dbReference type="InterPro" id="IPR012495">
    <property type="entry name" value="TadE-like_dom"/>
</dbReference>
<comment type="caution">
    <text evidence="8">The sequence shown here is derived from an EMBL/GenBank/DDBJ whole genome shotgun (WGS) entry which is preliminary data.</text>
</comment>
<dbReference type="Pfam" id="PF02643">
    <property type="entry name" value="DUF192"/>
    <property type="match status" value="1"/>
</dbReference>
<dbReference type="Gene3D" id="2.60.120.1140">
    <property type="entry name" value="Protein of unknown function DUF192"/>
    <property type="match status" value="1"/>
</dbReference>
<dbReference type="PROSITE" id="PS51123">
    <property type="entry name" value="OMPA_2"/>
    <property type="match status" value="1"/>
</dbReference>
<dbReference type="PANTHER" id="PTHR30329">
    <property type="entry name" value="STATOR ELEMENT OF FLAGELLAR MOTOR COMPLEX"/>
    <property type="match status" value="1"/>
</dbReference>
<accession>A0A7X4HB55</accession>
<dbReference type="RefSeq" id="WP_161072358.1">
    <property type="nucleotide sequence ID" value="NZ_WWCU01000011.1"/>
</dbReference>
<gene>
    <name evidence="8" type="ORF">GTP77_11785</name>
</gene>
<name>A0A7X4HB55_9BURK</name>
<evidence type="ECO:0000259" key="7">
    <source>
        <dbReference type="PROSITE" id="PS51123"/>
    </source>
</evidence>
<evidence type="ECO:0000313" key="9">
    <source>
        <dbReference type="Proteomes" id="UP000450676"/>
    </source>
</evidence>
<feature type="domain" description="OmpA-like" evidence="7">
    <location>
        <begin position="414"/>
        <end position="540"/>
    </location>
</feature>
<sequence length="540" mass="56586">MSDSLFPGASLHTRSGVHRLGVQVAQRFWSRFMGLMLRKALPRNRGLLLTGCPSVHTAFMRFAIDVVYLDAQGVVTRCVPALRPWSASMGHAGRDAAGQRHPRAAHTLELAAGSVARWAIAPGDRLQHPLLDGSAAPEAPAAPRRAARRAGQRGIAVLEFAIAAPVLTVLGLGVTQYSLLFFTKSQLNQASFMAARAGSVANAKLGKIEDAYAQALIPLYGGGQNATELAEALARAKADMAGNVQITMINPTKEAFADFNDPALQAKLNTQGKRVIPNSSLAFKGQALGASSGETIQDANLIKLRVMQGVKPKVPVVGSIYTAYLKWQDNGTDAFRTKLIQDGRIPVVSHVTMQMQSDAIEPENPISIPGTGNNGNPTDPGDPPGPANPNDPPDCPLGGCTTPTPTPGDGGTCPAASTATLGSDTLFGFDQSTLTQDGKDILDKLVANIGNTQIDTLTVTGYADPLGNDAHNLALSKARAQAVYDYLAAKGIKADKVNVVGAGATDFVKELSACQPATGAALQSCLAPNRRVVVKVKPKT</sequence>
<dbReference type="Gene3D" id="3.30.1330.60">
    <property type="entry name" value="OmpA-like domain"/>
    <property type="match status" value="1"/>
</dbReference>
<evidence type="ECO:0000256" key="4">
    <source>
        <dbReference type="PROSITE-ProRule" id="PRU00473"/>
    </source>
</evidence>
<dbReference type="InterPro" id="IPR038695">
    <property type="entry name" value="Saro_0823-like_sf"/>
</dbReference>
<keyword evidence="6" id="KW-1133">Transmembrane helix</keyword>
<evidence type="ECO:0000256" key="5">
    <source>
        <dbReference type="SAM" id="MobiDB-lite"/>
    </source>
</evidence>
<dbReference type="PANTHER" id="PTHR30329:SF21">
    <property type="entry name" value="LIPOPROTEIN YIAD-RELATED"/>
    <property type="match status" value="1"/>
</dbReference>
<evidence type="ECO:0000256" key="1">
    <source>
        <dbReference type="ARBA" id="ARBA00004442"/>
    </source>
</evidence>